<dbReference type="PANTHER" id="PTHR10131:SF94">
    <property type="entry name" value="TNF RECEPTOR-ASSOCIATED FACTOR 4"/>
    <property type="match status" value="1"/>
</dbReference>
<dbReference type="AlphaFoldDB" id="A0A8J1TN88"/>
<dbReference type="Pfam" id="PF21355">
    <property type="entry name" value="TRAF-mep_MATH"/>
    <property type="match status" value="1"/>
</dbReference>
<keyword evidence="3" id="KW-1185">Reference proteome</keyword>
<dbReference type="Proteomes" id="UP000749559">
    <property type="component" value="Unassembled WGS sequence"/>
</dbReference>
<evidence type="ECO:0000313" key="2">
    <source>
        <dbReference type="EMBL" id="CAH1802326.1"/>
    </source>
</evidence>
<protein>
    <submittedName>
        <fullName evidence="2">Uncharacterized protein</fullName>
    </submittedName>
</protein>
<dbReference type="InterPro" id="IPR002083">
    <property type="entry name" value="MATH/TRAF_dom"/>
</dbReference>
<dbReference type="Gene3D" id="2.60.210.10">
    <property type="entry name" value="Apoptosis, Tumor Necrosis Factor Receptor Associated Protein 2, Chain A"/>
    <property type="match status" value="1"/>
</dbReference>
<comment type="caution">
    <text evidence="2">The sequence shown here is derived from an EMBL/GenBank/DDBJ whole genome shotgun (WGS) entry which is preliminary data.</text>
</comment>
<dbReference type="InterPro" id="IPR008974">
    <property type="entry name" value="TRAF-like"/>
</dbReference>
<feature type="region of interest" description="Disordered" evidence="1">
    <location>
        <begin position="1"/>
        <end position="187"/>
    </location>
</feature>
<dbReference type="GO" id="GO:0031625">
    <property type="term" value="F:ubiquitin protein ligase binding"/>
    <property type="evidence" value="ECO:0007669"/>
    <property type="project" value="TreeGrafter"/>
</dbReference>
<name>A0A8J1TN88_OWEFU</name>
<dbReference type="GO" id="GO:0005164">
    <property type="term" value="F:tumor necrosis factor receptor binding"/>
    <property type="evidence" value="ECO:0007669"/>
    <property type="project" value="TreeGrafter"/>
</dbReference>
<dbReference type="EMBL" id="CAIIXF020000012">
    <property type="protein sequence ID" value="CAH1802326.1"/>
    <property type="molecule type" value="Genomic_DNA"/>
</dbReference>
<dbReference type="PROSITE" id="PS50144">
    <property type="entry name" value="MATH"/>
    <property type="match status" value="1"/>
</dbReference>
<reference evidence="2" key="1">
    <citation type="submission" date="2022-03" db="EMBL/GenBank/DDBJ databases">
        <authorList>
            <person name="Martin C."/>
        </authorList>
    </citation>
    <scope>NUCLEOTIDE SEQUENCE</scope>
</reference>
<sequence>MVQKMAEAASKENPKTPKTKPAKKRNLDEKKENEAPENEETKKPTKPKSTKTKAKPSKNKPTTKSTKSEKKKNEVNYNNEEAVDEAKQEEKEVVDMEREVGTIESSKATPRQPTESENMQGESNAQEQEPSKEEVVKDEDDAIHKEEKGEEDAKEEKVKMKAAEEAEAKQQKDNDKTGNVDDSVANNEEEDIVYNTEEDDSVKTSMTTWDVGRKLTPQQAQQLIKQAKILVKQINFLQQQTDKYLAKDELIMQIDDTIEQTISRNKTLLVFKISDFAKKFEQAKDDDPEHKGIEFSPVFRTAPHGYRLGMSLVLNGDGPSVKGKFMSIFFCILRGDFDGILPWPFARHLSFSLLDQNADVEQREHHVKTFRPRLIKQNVPFLWRPGKHGRNPSMGIPRFVSHEILKSRDYIKENQIFIRVELSD</sequence>
<dbReference type="PANTHER" id="PTHR10131">
    <property type="entry name" value="TNF RECEPTOR ASSOCIATED FACTOR"/>
    <property type="match status" value="1"/>
</dbReference>
<feature type="compositionally biased region" description="Basic and acidic residues" evidence="1">
    <location>
        <begin position="84"/>
        <end position="101"/>
    </location>
</feature>
<feature type="compositionally biased region" description="Basic and acidic residues" evidence="1">
    <location>
        <begin position="154"/>
        <end position="179"/>
    </location>
</feature>
<evidence type="ECO:0000313" key="3">
    <source>
        <dbReference type="Proteomes" id="UP000749559"/>
    </source>
</evidence>
<accession>A0A8J1TN88</accession>
<evidence type="ECO:0000256" key="1">
    <source>
        <dbReference type="SAM" id="MobiDB-lite"/>
    </source>
</evidence>
<organism evidence="2 3">
    <name type="scientific">Owenia fusiformis</name>
    <name type="common">Polychaete worm</name>
    <dbReference type="NCBI Taxonomy" id="6347"/>
    <lineage>
        <taxon>Eukaryota</taxon>
        <taxon>Metazoa</taxon>
        <taxon>Spiralia</taxon>
        <taxon>Lophotrochozoa</taxon>
        <taxon>Annelida</taxon>
        <taxon>Polychaeta</taxon>
        <taxon>Sedentaria</taxon>
        <taxon>Canalipalpata</taxon>
        <taxon>Sabellida</taxon>
        <taxon>Oweniida</taxon>
        <taxon>Oweniidae</taxon>
        <taxon>Owenia</taxon>
    </lineage>
</organism>
<dbReference type="InterPro" id="IPR049342">
    <property type="entry name" value="TRAF1-6_MATH_dom"/>
</dbReference>
<feature type="compositionally biased region" description="Basic residues" evidence="1">
    <location>
        <begin position="44"/>
        <end position="58"/>
    </location>
</feature>
<dbReference type="OrthoDB" id="5574452at2759"/>
<dbReference type="SUPFAM" id="SSF49599">
    <property type="entry name" value="TRAF domain-like"/>
    <property type="match status" value="1"/>
</dbReference>
<proteinExistence type="predicted"/>
<feature type="compositionally biased region" description="Polar residues" evidence="1">
    <location>
        <begin position="103"/>
        <end position="128"/>
    </location>
</feature>
<feature type="compositionally biased region" description="Basic and acidic residues" evidence="1">
    <location>
        <begin position="25"/>
        <end position="43"/>
    </location>
</feature>
<gene>
    <name evidence="2" type="ORF">OFUS_LOCUS26016</name>
</gene>
<dbReference type="GO" id="GO:0043122">
    <property type="term" value="P:regulation of canonical NF-kappaB signal transduction"/>
    <property type="evidence" value="ECO:0007669"/>
    <property type="project" value="TreeGrafter"/>
</dbReference>